<keyword evidence="4" id="KW-0547">Nucleotide-binding</keyword>
<dbReference type="VEuPathDB" id="FungiDB:CC1G_00750"/>
<sequence length="361" mass="39620">MTQHPERILSIQSHVVFGYVGGKAAVFPLQCLGYDVDVVNTVNFSNHAGYGRSGGSKATAEELNSIFQSMEENELLLPSRLLTGYIPGAEALTAVEKLASKLKHVRPNMIYLLDPVMGDAGRLYVAADVIPVYRNMLPLATIITPNWFEVEVLTEVKLKDFASVQRALAILHKRYHVPDVVISSIPATHWLWESLPSAIKPPSDSGFLLCLSSSVPDTHSPSDSNSLSVVHAQVVPLIPGYFSGVGDLFAALLLGHFNPIETPKCPESTALSIAASAALAKTHALLEITHEQAMKLPSEERLPSDDELDRVDPLRRTRRMRGRELALIQGQDIIRGKEVDKARVLKLWDGFWDSFDGNLDA</sequence>
<dbReference type="EMBL" id="AACS02000007">
    <property type="protein sequence ID" value="EAU90366.1"/>
    <property type="molecule type" value="Genomic_DNA"/>
</dbReference>
<dbReference type="GO" id="GO:0008478">
    <property type="term" value="F:pyridoxal kinase activity"/>
    <property type="evidence" value="ECO:0007669"/>
    <property type="project" value="UniProtKB-EC"/>
</dbReference>
<keyword evidence="3" id="KW-0808">Transferase</keyword>
<dbReference type="eggNOG" id="KOG2599">
    <property type="taxonomic scope" value="Eukaryota"/>
</dbReference>
<evidence type="ECO:0000256" key="2">
    <source>
        <dbReference type="ARBA" id="ARBA00012104"/>
    </source>
</evidence>
<reference evidence="8 9" key="1">
    <citation type="journal article" date="2010" name="Proc. Natl. Acad. Sci. U.S.A.">
        <title>Insights into evolution of multicellular fungi from the assembled chromosomes of the mushroom Coprinopsis cinerea (Coprinus cinereus).</title>
        <authorList>
            <person name="Stajich J.E."/>
            <person name="Wilke S.K."/>
            <person name="Ahren D."/>
            <person name="Au C.H."/>
            <person name="Birren B.W."/>
            <person name="Borodovsky M."/>
            <person name="Burns C."/>
            <person name="Canback B."/>
            <person name="Casselton L.A."/>
            <person name="Cheng C.K."/>
            <person name="Deng J."/>
            <person name="Dietrich F.S."/>
            <person name="Fargo D.C."/>
            <person name="Farman M.L."/>
            <person name="Gathman A.C."/>
            <person name="Goldberg J."/>
            <person name="Guigo R."/>
            <person name="Hoegger P.J."/>
            <person name="Hooker J.B."/>
            <person name="Huggins A."/>
            <person name="James T.Y."/>
            <person name="Kamada T."/>
            <person name="Kilaru S."/>
            <person name="Kodira C."/>
            <person name="Kues U."/>
            <person name="Kupfer D."/>
            <person name="Kwan H.S."/>
            <person name="Lomsadze A."/>
            <person name="Li W."/>
            <person name="Lilly W.W."/>
            <person name="Ma L.J."/>
            <person name="Mackey A.J."/>
            <person name="Manning G."/>
            <person name="Martin F."/>
            <person name="Muraguchi H."/>
            <person name="Natvig D.O."/>
            <person name="Palmerini H."/>
            <person name="Ramesh M.A."/>
            <person name="Rehmeyer C.J."/>
            <person name="Roe B.A."/>
            <person name="Shenoy N."/>
            <person name="Stanke M."/>
            <person name="Ter-Hovhannisyan V."/>
            <person name="Tunlid A."/>
            <person name="Velagapudi R."/>
            <person name="Vision T.J."/>
            <person name="Zeng Q."/>
            <person name="Zolan M.E."/>
            <person name="Pukkila P.J."/>
        </authorList>
    </citation>
    <scope>NUCLEOTIDE SEQUENCE [LARGE SCALE GENOMIC DNA]</scope>
    <source>
        <strain evidence="9">Okayama-7 / 130 / ATCC MYA-4618 / FGSC 9003</strain>
    </source>
</reference>
<keyword evidence="6" id="KW-0067">ATP-binding</keyword>
<feature type="domain" description="Pyridoxamine kinase/Phosphomethylpyrimidine kinase" evidence="7">
    <location>
        <begin position="94"/>
        <end position="183"/>
    </location>
</feature>
<keyword evidence="9" id="KW-1185">Reference proteome</keyword>
<dbReference type="InterPro" id="IPR013749">
    <property type="entry name" value="PM/HMP-P_kinase-1"/>
</dbReference>
<dbReference type="Pfam" id="PF08543">
    <property type="entry name" value="Phos_pyr_kin"/>
    <property type="match status" value="1"/>
</dbReference>
<proteinExistence type="inferred from homology"/>
<dbReference type="GO" id="GO:0005829">
    <property type="term" value="C:cytosol"/>
    <property type="evidence" value="ECO:0007669"/>
    <property type="project" value="TreeGrafter"/>
</dbReference>
<evidence type="ECO:0000256" key="3">
    <source>
        <dbReference type="ARBA" id="ARBA00022679"/>
    </source>
</evidence>
<evidence type="ECO:0000256" key="6">
    <source>
        <dbReference type="ARBA" id="ARBA00022840"/>
    </source>
</evidence>
<dbReference type="GeneID" id="6007663"/>
<dbReference type="PANTHER" id="PTHR10534:SF2">
    <property type="entry name" value="PYRIDOXAL KINASE"/>
    <property type="match status" value="1"/>
</dbReference>
<evidence type="ECO:0000256" key="5">
    <source>
        <dbReference type="ARBA" id="ARBA00022777"/>
    </source>
</evidence>
<dbReference type="Proteomes" id="UP000001861">
    <property type="component" value="Unassembled WGS sequence"/>
</dbReference>
<dbReference type="OrthoDB" id="2104723at2759"/>
<dbReference type="FunCoup" id="A8N9D6">
    <property type="interactions" value="373"/>
</dbReference>
<keyword evidence="5" id="KW-0418">Kinase</keyword>
<dbReference type="GO" id="GO:0005524">
    <property type="term" value="F:ATP binding"/>
    <property type="evidence" value="ECO:0007669"/>
    <property type="project" value="UniProtKB-KW"/>
</dbReference>
<evidence type="ECO:0000256" key="1">
    <source>
        <dbReference type="ARBA" id="ARBA00008805"/>
    </source>
</evidence>
<gene>
    <name evidence="8" type="ORF">CC1G_00750</name>
</gene>
<comment type="caution">
    <text evidence="8">The sequence shown here is derived from an EMBL/GenBank/DDBJ whole genome shotgun (WGS) entry which is preliminary data.</text>
</comment>
<dbReference type="Gene3D" id="3.40.1190.20">
    <property type="match status" value="1"/>
</dbReference>
<comment type="similarity">
    <text evidence="1">Belongs to the pyridoxine kinase family.</text>
</comment>
<dbReference type="OMA" id="AWTHQHP"/>
<evidence type="ECO:0000259" key="7">
    <source>
        <dbReference type="Pfam" id="PF08543"/>
    </source>
</evidence>
<dbReference type="AlphaFoldDB" id="A8N9D6"/>
<dbReference type="GO" id="GO:0009443">
    <property type="term" value="P:pyridoxal 5'-phosphate salvage"/>
    <property type="evidence" value="ECO:0007669"/>
    <property type="project" value="InterPro"/>
</dbReference>
<protein>
    <recommendedName>
        <fullName evidence="2">pyridoxal kinase</fullName>
        <ecNumber evidence="2">2.7.1.35</ecNumber>
    </recommendedName>
</protein>
<dbReference type="RefSeq" id="XP_001831203.1">
    <property type="nucleotide sequence ID" value="XM_001831151.2"/>
</dbReference>
<dbReference type="InterPro" id="IPR004625">
    <property type="entry name" value="PyrdxlKinase"/>
</dbReference>
<evidence type="ECO:0000256" key="4">
    <source>
        <dbReference type="ARBA" id="ARBA00022741"/>
    </source>
</evidence>
<dbReference type="InterPro" id="IPR029056">
    <property type="entry name" value="Ribokinase-like"/>
</dbReference>
<dbReference type="STRING" id="240176.A8N9D6"/>
<accession>A8N9D6</accession>
<organism evidence="8 9">
    <name type="scientific">Coprinopsis cinerea (strain Okayama-7 / 130 / ATCC MYA-4618 / FGSC 9003)</name>
    <name type="common">Inky cap fungus</name>
    <name type="synonym">Hormographiella aspergillata</name>
    <dbReference type="NCBI Taxonomy" id="240176"/>
    <lineage>
        <taxon>Eukaryota</taxon>
        <taxon>Fungi</taxon>
        <taxon>Dikarya</taxon>
        <taxon>Basidiomycota</taxon>
        <taxon>Agaricomycotina</taxon>
        <taxon>Agaricomycetes</taxon>
        <taxon>Agaricomycetidae</taxon>
        <taxon>Agaricales</taxon>
        <taxon>Agaricineae</taxon>
        <taxon>Psathyrellaceae</taxon>
        <taxon>Coprinopsis</taxon>
    </lineage>
</organism>
<name>A8N9D6_COPC7</name>
<dbReference type="NCBIfam" id="TIGR00687">
    <property type="entry name" value="pyridox_kin"/>
    <property type="match status" value="1"/>
</dbReference>
<dbReference type="EC" id="2.7.1.35" evidence="2"/>
<dbReference type="PANTHER" id="PTHR10534">
    <property type="entry name" value="PYRIDOXAL KINASE"/>
    <property type="match status" value="1"/>
</dbReference>
<dbReference type="KEGG" id="cci:CC1G_00750"/>
<evidence type="ECO:0000313" key="9">
    <source>
        <dbReference type="Proteomes" id="UP000001861"/>
    </source>
</evidence>
<dbReference type="SUPFAM" id="SSF53613">
    <property type="entry name" value="Ribokinase-like"/>
    <property type="match status" value="1"/>
</dbReference>
<evidence type="ECO:0000313" key="8">
    <source>
        <dbReference type="EMBL" id="EAU90366.1"/>
    </source>
</evidence>
<dbReference type="CDD" id="cd01173">
    <property type="entry name" value="pyridoxal_pyridoxamine_kinase"/>
    <property type="match status" value="1"/>
</dbReference>
<dbReference type="InParanoid" id="A8N9D6"/>